<dbReference type="AlphaFoldDB" id="A0A7I7LC56"/>
<gene>
    <name evidence="2" type="ORF">MSHO_23440</name>
</gene>
<protein>
    <submittedName>
        <fullName evidence="2">Uncharacterized protein</fullName>
    </submittedName>
</protein>
<reference evidence="2 3" key="1">
    <citation type="journal article" date="2019" name="Emerg. Microbes Infect.">
        <title>Comprehensive subspecies identification of 175 nontuberculous mycobacteria species based on 7547 genomic profiles.</title>
        <authorList>
            <person name="Matsumoto Y."/>
            <person name="Kinjo T."/>
            <person name="Motooka D."/>
            <person name="Nabeya D."/>
            <person name="Jung N."/>
            <person name="Uechi K."/>
            <person name="Horii T."/>
            <person name="Iida T."/>
            <person name="Fujita J."/>
            <person name="Nakamura S."/>
        </authorList>
    </citation>
    <scope>NUCLEOTIDE SEQUENCE [LARGE SCALE GENOMIC DNA]</scope>
    <source>
        <strain evidence="2 3">JCM 12657</strain>
    </source>
</reference>
<evidence type="ECO:0000313" key="2">
    <source>
        <dbReference type="EMBL" id="BBX56999.1"/>
    </source>
</evidence>
<dbReference type="KEGG" id="msho:MSHO_23440"/>
<organism evidence="2 3">
    <name type="scientific">Mycobacterium shottsii</name>
    <dbReference type="NCBI Taxonomy" id="133549"/>
    <lineage>
        <taxon>Bacteria</taxon>
        <taxon>Bacillati</taxon>
        <taxon>Actinomycetota</taxon>
        <taxon>Actinomycetes</taxon>
        <taxon>Mycobacteriales</taxon>
        <taxon>Mycobacteriaceae</taxon>
        <taxon>Mycobacterium</taxon>
        <taxon>Mycobacterium ulcerans group</taxon>
    </lineage>
</organism>
<sequence>MRRLFGRHVRLRRHHRRVLNRRSVRRRRRRDVRRGRIDHRRVRATVAGTGARALDDGTVARRWAHLTAGPGSGTPAALDDGPLTGRDGRPVLYRRDPAGDAAVAPEGGAFLAKDVSVAHRSTRGAPATEAGLAASGAPAADAYLAASVCATANSGAHSGSRATRRATQLRSRAARRAAAQPGLAANVGTATKSASRLGACTARGAAAKSHTSAAGGAAAQPGGHSAACTGMGPYARTTGCPQGGGLRIGMPAQGGAVTTQDAAPAASPEAQARTAGCTGLTANSHTAQRA</sequence>
<dbReference type="Proteomes" id="UP000467164">
    <property type="component" value="Chromosome"/>
</dbReference>
<feature type="compositionally biased region" description="Low complexity" evidence="1">
    <location>
        <begin position="262"/>
        <end position="275"/>
    </location>
</feature>
<feature type="region of interest" description="Disordered" evidence="1">
    <location>
        <begin position="257"/>
        <end position="290"/>
    </location>
</feature>
<dbReference type="EMBL" id="AP022572">
    <property type="protein sequence ID" value="BBX56999.1"/>
    <property type="molecule type" value="Genomic_DNA"/>
</dbReference>
<proteinExistence type="predicted"/>
<name>A0A7I7LC56_9MYCO</name>
<feature type="compositionally biased region" description="Polar residues" evidence="1">
    <location>
        <begin position="280"/>
        <end position="290"/>
    </location>
</feature>
<keyword evidence="3" id="KW-1185">Reference proteome</keyword>
<evidence type="ECO:0000256" key="1">
    <source>
        <dbReference type="SAM" id="MobiDB-lite"/>
    </source>
</evidence>
<accession>A0A7I7LC56</accession>
<evidence type="ECO:0000313" key="3">
    <source>
        <dbReference type="Proteomes" id="UP000467164"/>
    </source>
</evidence>
<feature type="region of interest" description="Disordered" evidence="1">
    <location>
        <begin position="66"/>
        <end position="88"/>
    </location>
</feature>